<comment type="caution">
    <text evidence="2">The sequence shown here is derived from an EMBL/GenBank/DDBJ whole genome shotgun (WGS) entry which is preliminary data.</text>
</comment>
<dbReference type="AlphaFoldDB" id="A0AAN8QAQ4"/>
<organism evidence="2 3">
    <name type="scientific">Patella caerulea</name>
    <name type="common">Rayed Mediterranean limpet</name>
    <dbReference type="NCBI Taxonomy" id="87958"/>
    <lineage>
        <taxon>Eukaryota</taxon>
        <taxon>Metazoa</taxon>
        <taxon>Spiralia</taxon>
        <taxon>Lophotrochozoa</taxon>
        <taxon>Mollusca</taxon>
        <taxon>Gastropoda</taxon>
        <taxon>Patellogastropoda</taxon>
        <taxon>Patelloidea</taxon>
        <taxon>Patellidae</taxon>
        <taxon>Patella</taxon>
    </lineage>
</organism>
<dbReference type="Proteomes" id="UP001347796">
    <property type="component" value="Unassembled WGS sequence"/>
</dbReference>
<name>A0AAN8QAQ4_PATCE</name>
<accession>A0AAN8QAQ4</accession>
<sequence length="114" mass="13572">MEEDRRERQKERRRQMAEREQKEVAETKFHEKEKVNATLVKFTNSDSGRSIPESVESSNQNLYNAYPSMAHRPIFEDKATKTGQKFPYTDLILTRIIFYDDRWVKCQQNLTIIG</sequence>
<dbReference type="EMBL" id="JAZGQO010000005">
    <property type="protein sequence ID" value="KAK6186765.1"/>
    <property type="molecule type" value="Genomic_DNA"/>
</dbReference>
<proteinExistence type="predicted"/>
<evidence type="ECO:0000256" key="1">
    <source>
        <dbReference type="SAM" id="MobiDB-lite"/>
    </source>
</evidence>
<evidence type="ECO:0000313" key="2">
    <source>
        <dbReference type="EMBL" id="KAK6186765.1"/>
    </source>
</evidence>
<gene>
    <name evidence="2" type="ORF">SNE40_006041</name>
</gene>
<feature type="region of interest" description="Disordered" evidence="1">
    <location>
        <begin position="1"/>
        <end position="30"/>
    </location>
</feature>
<reference evidence="2 3" key="1">
    <citation type="submission" date="2024-01" db="EMBL/GenBank/DDBJ databases">
        <title>The genome of the rayed Mediterranean limpet Patella caerulea (Linnaeus, 1758).</title>
        <authorList>
            <person name="Anh-Thu Weber A."/>
            <person name="Halstead-Nussloch G."/>
        </authorList>
    </citation>
    <scope>NUCLEOTIDE SEQUENCE [LARGE SCALE GENOMIC DNA]</scope>
    <source>
        <strain evidence="2">AATW-2023a</strain>
        <tissue evidence="2">Whole specimen</tissue>
    </source>
</reference>
<keyword evidence="3" id="KW-1185">Reference proteome</keyword>
<protein>
    <submittedName>
        <fullName evidence="2">Uncharacterized protein</fullName>
    </submittedName>
</protein>
<evidence type="ECO:0000313" key="3">
    <source>
        <dbReference type="Proteomes" id="UP001347796"/>
    </source>
</evidence>